<reference evidence="2" key="1">
    <citation type="submission" date="2016-11" db="UniProtKB">
        <authorList>
            <consortium name="WormBaseParasite"/>
        </authorList>
    </citation>
    <scope>IDENTIFICATION</scope>
</reference>
<sequence>MSAMDPVLQTVSHFRDPFTMEGRLGRSGSPARLDPAIWKEKNDRLFPARDIQPEKQDKLENLVSQVPLDQGTLKERSDKLLQAQVIEPLDKLEDHRGQAILKNQEQNDNLPLDSQRIGILGRLVNPLLHRRSDGQASPGLQGQVILRNQEQND</sequence>
<name>A0A1I7SLK4_BURXY</name>
<dbReference type="Proteomes" id="UP000095284">
    <property type="component" value="Unplaced"/>
</dbReference>
<dbReference type="WBParaSite" id="BXY_1393700.1">
    <property type="protein sequence ID" value="BXY_1393700.1"/>
    <property type="gene ID" value="BXY_1393700"/>
</dbReference>
<dbReference type="AlphaFoldDB" id="A0A1I7SLK4"/>
<protein>
    <submittedName>
        <fullName evidence="2">Uncharacterized protein</fullName>
    </submittedName>
</protein>
<accession>A0A1I7SLK4</accession>
<evidence type="ECO:0000313" key="2">
    <source>
        <dbReference type="WBParaSite" id="BXY_1393700.1"/>
    </source>
</evidence>
<proteinExistence type="predicted"/>
<organism evidence="1 2">
    <name type="scientific">Bursaphelenchus xylophilus</name>
    <name type="common">Pinewood nematode worm</name>
    <name type="synonym">Aphelenchoides xylophilus</name>
    <dbReference type="NCBI Taxonomy" id="6326"/>
    <lineage>
        <taxon>Eukaryota</taxon>
        <taxon>Metazoa</taxon>
        <taxon>Ecdysozoa</taxon>
        <taxon>Nematoda</taxon>
        <taxon>Chromadorea</taxon>
        <taxon>Rhabditida</taxon>
        <taxon>Tylenchina</taxon>
        <taxon>Tylenchomorpha</taxon>
        <taxon>Aphelenchoidea</taxon>
        <taxon>Aphelenchoididae</taxon>
        <taxon>Bursaphelenchus</taxon>
    </lineage>
</organism>
<evidence type="ECO:0000313" key="1">
    <source>
        <dbReference type="Proteomes" id="UP000095284"/>
    </source>
</evidence>